<comment type="caution">
    <text evidence="1">The sequence shown here is derived from an EMBL/GenBank/DDBJ whole genome shotgun (WGS) entry which is preliminary data.</text>
</comment>
<protein>
    <submittedName>
        <fullName evidence="1">Uncharacterized protein</fullName>
    </submittedName>
</protein>
<accession>A0ABT8M6M9</accession>
<keyword evidence="2" id="KW-1185">Reference proteome</keyword>
<name>A0ABT8M6M9_9EURY</name>
<sequence length="81" mass="9617">MTRTIVVNHTWTDTDRGNEIMRGLPPEESRRVGRIINSRVLDGMRREFYKVVREIDSLDEAPEWVMEKILEAEQDYLKHST</sequence>
<proteinExistence type="predicted"/>
<dbReference type="EMBL" id="VCYH01000001">
    <property type="protein sequence ID" value="MDN7023583.1"/>
    <property type="molecule type" value="Genomic_DNA"/>
</dbReference>
<dbReference type="Proteomes" id="UP001168338">
    <property type="component" value="Unassembled WGS sequence"/>
</dbReference>
<organism evidence="1 2">
    <name type="scientific">Methanoculleus frigidifontis</name>
    <dbReference type="NCBI Taxonomy" id="2584085"/>
    <lineage>
        <taxon>Archaea</taxon>
        <taxon>Methanobacteriati</taxon>
        <taxon>Methanobacteriota</taxon>
        <taxon>Stenosarchaea group</taxon>
        <taxon>Methanomicrobia</taxon>
        <taxon>Methanomicrobiales</taxon>
        <taxon>Methanomicrobiaceae</taxon>
        <taxon>Methanoculleus</taxon>
    </lineage>
</organism>
<reference evidence="1" key="1">
    <citation type="submission" date="2019-05" db="EMBL/GenBank/DDBJ databases">
        <title>Methanoculleus sp. FWC-SCC1, a methanogenic archaeon isolated from deep marine cold seep.</title>
        <authorList>
            <person name="Chen Y.-W."/>
            <person name="Chen S.-C."/>
            <person name="Teng N.-H."/>
            <person name="Lai M.-C."/>
        </authorList>
    </citation>
    <scope>NUCLEOTIDE SEQUENCE</scope>
    <source>
        <strain evidence="1">FWC-SCC1</strain>
    </source>
</reference>
<evidence type="ECO:0000313" key="1">
    <source>
        <dbReference type="EMBL" id="MDN7023583.1"/>
    </source>
</evidence>
<evidence type="ECO:0000313" key="2">
    <source>
        <dbReference type="Proteomes" id="UP001168338"/>
    </source>
</evidence>
<gene>
    <name evidence="1" type="ORF">FGU65_01495</name>
</gene>